<keyword evidence="2" id="KW-0472">Membrane</keyword>
<proteinExistence type="predicted"/>
<evidence type="ECO:0000256" key="1">
    <source>
        <dbReference type="SAM" id="MobiDB-lite"/>
    </source>
</evidence>
<dbReference type="Proteomes" id="UP000807342">
    <property type="component" value="Unassembled WGS sequence"/>
</dbReference>
<gene>
    <name evidence="3" type="ORF">P691DRAFT_832633</name>
</gene>
<feature type="transmembrane region" description="Helical" evidence="2">
    <location>
        <begin position="116"/>
        <end position="137"/>
    </location>
</feature>
<evidence type="ECO:0000313" key="3">
    <source>
        <dbReference type="EMBL" id="KAF9445282.1"/>
    </source>
</evidence>
<evidence type="ECO:0000313" key="4">
    <source>
        <dbReference type="Proteomes" id="UP000807342"/>
    </source>
</evidence>
<feature type="transmembrane region" description="Helical" evidence="2">
    <location>
        <begin position="185"/>
        <end position="209"/>
    </location>
</feature>
<keyword evidence="2" id="KW-0812">Transmembrane</keyword>
<reference evidence="3" key="1">
    <citation type="submission" date="2020-11" db="EMBL/GenBank/DDBJ databases">
        <authorList>
            <consortium name="DOE Joint Genome Institute"/>
            <person name="Ahrendt S."/>
            <person name="Riley R."/>
            <person name="Andreopoulos W."/>
            <person name="Labutti K."/>
            <person name="Pangilinan J."/>
            <person name="Ruiz-Duenas F.J."/>
            <person name="Barrasa J.M."/>
            <person name="Sanchez-Garcia M."/>
            <person name="Camarero S."/>
            <person name="Miyauchi S."/>
            <person name="Serrano A."/>
            <person name="Linde D."/>
            <person name="Babiker R."/>
            <person name="Drula E."/>
            <person name="Ayuso-Fernandez I."/>
            <person name="Pacheco R."/>
            <person name="Padilla G."/>
            <person name="Ferreira P."/>
            <person name="Barriuso J."/>
            <person name="Kellner H."/>
            <person name="Castanera R."/>
            <person name="Alfaro M."/>
            <person name="Ramirez L."/>
            <person name="Pisabarro A.G."/>
            <person name="Kuo A."/>
            <person name="Tritt A."/>
            <person name="Lipzen A."/>
            <person name="He G."/>
            <person name="Yan M."/>
            <person name="Ng V."/>
            <person name="Cullen D."/>
            <person name="Martin F."/>
            <person name="Rosso M.-N."/>
            <person name="Henrissat B."/>
            <person name="Hibbett D."/>
            <person name="Martinez A.T."/>
            <person name="Grigoriev I.V."/>
        </authorList>
    </citation>
    <scope>NUCLEOTIDE SEQUENCE</scope>
    <source>
        <strain evidence="3">MF-IS2</strain>
    </source>
</reference>
<feature type="transmembrane region" description="Helical" evidence="2">
    <location>
        <begin position="61"/>
        <end position="80"/>
    </location>
</feature>
<sequence length="285" mass="31658">MSDITSASDRQLLLWENLDFISSTTISGVLYGIALVFYVLSAQSFCPQLKAPHREKHAIFMLAYTSAVMACGTICLVLSARQTQLAYINHNTFPGEPVRFKVECLPHLAIGLGRNISGTMVAILTVGIQIWRLWVIYSATRHALIVIILPLLLFLCFVGCLNLIIRYRTDYNAGTSETSKQYMSIVTMLIESCALESAWYLAALLLFLLNNVPVGVLVTNCNTNIQVITYILIIYRVSTGRGWDRQTERQISTLCFQGERSTRASPDPSDANAGYNSFSLTHSAV</sequence>
<organism evidence="3 4">
    <name type="scientific">Macrolepiota fuliginosa MF-IS2</name>
    <dbReference type="NCBI Taxonomy" id="1400762"/>
    <lineage>
        <taxon>Eukaryota</taxon>
        <taxon>Fungi</taxon>
        <taxon>Dikarya</taxon>
        <taxon>Basidiomycota</taxon>
        <taxon>Agaricomycotina</taxon>
        <taxon>Agaricomycetes</taxon>
        <taxon>Agaricomycetidae</taxon>
        <taxon>Agaricales</taxon>
        <taxon>Agaricineae</taxon>
        <taxon>Agaricaceae</taxon>
        <taxon>Macrolepiota</taxon>
    </lineage>
</organism>
<feature type="region of interest" description="Disordered" evidence="1">
    <location>
        <begin position="259"/>
        <end position="285"/>
    </location>
</feature>
<dbReference type="AlphaFoldDB" id="A0A9P6BZD6"/>
<name>A0A9P6BZD6_9AGAR</name>
<keyword evidence="2" id="KW-1133">Transmembrane helix</keyword>
<protein>
    <submittedName>
        <fullName evidence="3">Uncharacterized protein</fullName>
    </submittedName>
</protein>
<feature type="transmembrane region" description="Helical" evidence="2">
    <location>
        <begin position="20"/>
        <end position="40"/>
    </location>
</feature>
<dbReference type="EMBL" id="MU151311">
    <property type="protein sequence ID" value="KAF9445282.1"/>
    <property type="molecule type" value="Genomic_DNA"/>
</dbReference>
<feature type="transmembrane region" description="Helical" evidence="2">
    <location>
        <begin position="144"/>
        <end position="165"/>
    </location>
</feature>
<keyword evidence="4" id="KW-1185">Reference proteome</keyword>
<comment type="caution">
    <text evidence="3">The sequence shown here is derived from an EMBL/GenBank/DDBJ whole genome shotgun (WGS) entry which is preliminary data.</text>
</comment>
<dbReference type="OrthoDB" id="2641762at2759"/>
<evidence type="ECO:0000256" key="2">
    <source>
        <dbReference type="SAM" id="Phobius"/>
    </source>
</evidence>
<accession>A0A9P6BZD6</accession>
<feature type="compositionally biased region" description="Polar residues" evidence="1">
    <location>
        <begin position="274"/>
        <end position="285"/>
    </location>
</feature>